<dbReference type="Proteomes" id="UP001162881">
    <property type="component" value="Unassembled WGS sequence"/>
</dbReference>
<dbReference type="InterPro" id="IPR021762">
    <property type="entry name" value="DUF3325"/>
</dbReference>
<comment type="caution">
    <text evidence="2">The sequence shown here is derived from an EMBL/GenBank/DDBJ whole genome shotgun (WGS) entry which is preliminary data.</text>
</comment>
<keyword evidence="1" id="KW-1133">Transmembrane helix</keyword>
<proteinExistence type="predicted"/>
<dbReference type="EMBL" id="JALHLF010000020">
    <property type="protein sequence ID" value="MCJ2182562.1"/>
    <property type="molecule type" value="Genomic_DNA"/>
</dbReference>
<name>A0ABT0BBY5_9SPHN</name>
<dbReference type="RefSeq" id="WP_244018621.1">
    <property type="nucleotide sequence ID" value="NZ_JALHLF010000020.1"/>
</dbReference>
<accession>A0ABT0BBY5</accession>
<keyword evidence="1" id="KW-0812">Transmembrane</keyword>
<evidence type="ECO:0000313" key="3">
    <source>
        <dbReference type="Proteomes" id="UP001162881"/>
    </source>
</evidence>
<reference evidence="2" key="1">
    <citation type="submission" date="2022-03" db="EMBL/GenBank/DDBJ databases">
        <title>Identification of a novel bacterium isolated from mangrove sediments.</title>
        <authorList>
            <person name="Pan X."/>
        </authorList>
    </citation>
    <scope>NUCLEOTIDE SEQUENCE</scope>
    <source>
        <strain evidence="2">B1949</strain>
    </source>
</reference>
<keyword evidence="3" id="KW-1185">Reference proteome</keyword>
<evidence type="ECO:0000313" key="2">
    <source>
        <dbReference type="EMBL" id="MCJ2182562.1"/>
    </source>
</evidence>
<sequence length="90" mass="9328">MIHLLSIALCALGFLALGATQKRHQHTVFARPLTPREVRRGRAAGVALLALALGGDGATLGTGLGTIAWTGHLSLGAAMVVAVLHWRAAR</sequence>
<organism evidence="2 3">
    <name type="scientific">Novosphingobium organovorum</name>
    <dbReference type="NCBI Taxonomy" id="2930092"/>
    <lineage>
        <taxon>Bacteria</taxon>
        <taxon>Pseudomonadati</taxon>
        <taxon>Pseudomonadota</taxon>
        <taxon>Alphaproteobacteria</taxon>
        <taxon>Sphingomonadales</taxon>
        <taxon>Sphingomonadaceae</taxon>
        <taxon>Novosphingobium</taxon>
    </lineage>
</organism>
<gene>
    <name evidence="2" type="ORF">MTR62_07635</name>
</gene>
<keyword evidence="1" id="KW-0472">Membrane</keyword>
<evidence type="ECO:0000256" key="1">
    <source>
        <dbReference type="SAM" id="Phobius"/>
    </source>
</evidence>
<feature type="transmembrane region" description="Helical" evidence="1">
    <location>
        <begin position="67"/>
        <end position="86"/>
    </location>
</feature>
<protein>
    <submittedName>
        <fullName evidence="2">DUF3325 domain-containing protein</fullName>
    </submittedName>
</protein>
<dbReference type="Pfam" id="PF11804">
    <property type="entry name" value="DUF3325"/>
    <property type="match status" value="1"/>
</dbReference>